<reference evidence="1 2" key="1">
    <citation type="journal article" date="2019" name="Nat. Microbiol.">
        <title>Mediterranean grassland soil C-N compound turnover is dependent on rainfall and depth, and is mediated by genomically divergent microorganisms.</title>
        <authorList>
            <person name="Diamond S."/>
            <person name="Andeer P.F."/>
            <person name="Li Z."/>
            <person name="Crits-Christoph A."/>
            <person name="Burstein D."/>
            <person name="Anantharaman K."/>
            <person name="Lane K.R."/>
            <person name="Thomas B.C."/>
            <person name="Pan C."/>
            <person name="Northen T.R."/>
            <person name="Banfield J.F."/>
        </authorList>
    </citation>
    <scope>NUCLEOTIDE SEQUENCE [LARGE SCALE GENOMIC DNA]</scope>
    <source>
        <strain evidence="1">WS_8</strain>
    </source>
</reference>
<name>A0A538TWJ4_UNCEI</name>
<dbReference type="EMBL" id="VBOY01000021">
    <property type="protein sequence ID" value="TMQ67961.1"/>
    <property type="molecule type" value="Genomic_DNA"/>
</dbReference>
<dbReference type="Proteomes" id="UP000316609">
    <property type="component" value="Unassembled WGS sequence"/>
</dbReference>
<gene>
    <name evidence="1" type="ORF">E6K78_03025</name>
</gene>
<evidence type="ECO:0000313" key="2">
    <source>
        <dbReference type="Proteomes" id="UP000316609"/>
    </source>
</evidence>
<accession>A0A538TWJ4</accession>
<sequence length="193" mass="21493">MNVRAKMRVVRWGLPGPPCGGPMPDLAEHFVSDSRSFLTEFYMPRVERCVARLTNEQLWSRSNEASNSIGNLLLHMTGSTRYWAAEAIGGTPIVRVRQQEFDRRDPISSHALLAGLREAVSDADRRLAELAGEKLLETRNVNGRQLTVLWCVYHIIEHFAMHTGQILSMTKALVGEPLPADNAPTTGASKSNR</sequence>
<proteinExistence type="predicted"/>
<dbReference type="Gene3D" id="1.20.120.450">
    <property type="entry name" value="dinb family like domain"/>
    <property type="match status" value="1"/>
</dbReference>
<organism evidence="1 2">
    <name type="scientific">Eiseniibacteriota bacterium</name>
    <dbReference type="NCBI Taxonomy" id="2212470"/>
    <lineage>
        <taxon>Bacteria</taxon>
        <taxon>Candidatus Eiseniibacteriota</taxon>
    </lineage>
</organism>
<comment type="caution">
    <text evidence="1">The sequence shown here is derived from an EMBL/GenBank/DDBJ whole genome shotgun (WGS) entry which is preliminary data.</text>
</comment>
<protein>
    <submittedName>
        <fullName evidence="1">DUF664 domain-containing protein</fullName>
    </submittedName>
</protein>
<dbReference type="InterPro" id="IPR034660">
    <property type="entry name" value="DinB/YfiT-like"/>
</dbReference>
<dbReference type="InterPro" id="IPR007061">
    <property type="entry name" value="MST-like"/>
</dbReference>
<dbReference type="SUPFAM" id="SSF109854">
    <property type="entry name" value="DinB/YfiT-like putative metalloenzymes"/>
    <property type="match status" value="1"/>
</dbReference>
<evidence type="ECO:0000313" key="1">
    <source>
        <dbReference type="EMBL" id="TMQ67961.1"/>
    </source>
</evidence>
<dbReference type="Pfam" id="PF04978">
    <property type="entry name" value="MST"/>
    <property type="match status" value="1"/>
</dbReference>
<dbReference type="AlphaFoldDB" id="A0A538TWJ4"/>